<reference evidence="14 15" key="1">
    <citation type="submission" date="2019-11" db="EMBL/GenBank/DDBJ databases">
        <authorList>
            <person name="Zhang J."/>
            <person name="Sun C."/>
        </authorList>
    </citation>
    <scope>NUCLEOTIDE SEQUENCE [LARGE SCALE GENOMIC DNA]</scope>
    <source>
        <strain evidence="15">sp2</strain>
    </source>
</reference>
<dbReference type="InterPro" id="IPR005981">
    <property type="entry name" value="ABC_transptNodJ"/>
</dbReference>
<keyword evidence="8 12" id="KW-0812">Transmembrane</keyword>
<dbReference type="PROSITE" id="PS51012">
    <property type="entry name" value="ABC_TM2"/>
    <property type="match status" value="1"/>
</dbReference>
<name>A0A6I6D5N0_9GAMM</name>
<feature type="transmembrane region" description="Helical" evidence="12">
    <location>
        <begin position="178"/>
        <end position="199"/>
    </location>
</feature>
<protein>
    <recommendedName>
        <fullName evidence="12">Transport permease protein</fullName>
    </recommendedName>
</protein>
<evidence type="ECO:0000313" key="15">
    <source>
        <dbReference type="Proteomes" id="UP000427716"/>
    </source>
</evidence>
<feature type="transmembrane region" description="Helical" evidence="12">
    <location>
        <begin position="29"/>
        <end position="56"/>
    </location>
</feature>
<proteinExistence type="inferred from homology"/>
<dbReference type="InterPro" id="IPR047817">
    <property type="entry name" value="ABC2_TM_bact-type"/>
</dbReference>
<dbReference type="InterPro" id="IPR013525">
    <property type="entry name" value="ABC2_TM"/>
</dbReference>
<dbReference type="KEGG" id="ghl:GM160_10755"/>
<evidence type="ECO:0000256" key="12">
    <source>
        <dbReference type="RuleBase" id="RU361157"/>
    </source>
</evidence>
<evidence type="ECO:0000313" key="14">
    <source>
        <dbReference type="EMBL" id="QGT79323.1"/>
    </source>
</evidence>
<evidence type="ECO:0000256" key="1">
    <source>
        <dbReference type="ARBA" id="ARBA00004429"/>
    </source>
</evidence>
<evidence type="ECO:0000256" key="6">
    <source>
        <dbReference type="ARBA" id="ARBA00022475"/>
    </source>
</evidence>
<gene>
    <name evidence="14" type="ORF">GM160_10755</name>
</gene>
<dbReference type="PRINTS" id="PR00164">
    <property type="entry name" value="ABC2TRNSPORT"/>
</dbReference>
<dbReference type="Pfam" id="PF01061">
    <property type="entry name" value="ABC2_membrane"/>
    <property type="match status" value="1"/>
</dbReference>
<feature type="transmembrane region" description="Helical" evidence="12">
    <location>
        <begin position="62"/>
        <end position="83"/>
    </location>
</feature>
<dbReference type="InterPro" id="IPR000412">
    <property type="entry name" value="ABC_2_transport"/>
</dbReference>
<evidence type="ECO:0000256" key="3">
    <source>
        <dbReference type="ARBA" id="ARBA00011350"/>
    </source>
</evidence>
<dbReference type="GO" id="GO:0043190">
    <property type="term" value="C:ATP-binding cassette (ABC) transporter complex"/>
    <property type="evidence" value="ECO:0007669"/>
    <property type="project" value="InterPro"/>
</dbReference>
<keyword evidence="15" id="KW-1185">Reference proteome</keyword>
<dbReference type="GO" id="GO:0140359">
    <property type="term" value="F:ABC-type transporter activity"/>
    <property type="evidence" value="ECO:0007669"/>
    <property type="project" value="InterPro"/>
</dbReference>
<feature type="transmembrane region" description="Helical" evidence="12">
    <location>
        <begin position="234"/>
        <end position="256"/>
    </location>
</feature>
<accession>A0A6I6D5N0</accession>
<evidence type="ECO:0000259" key="13">
    <source>
        <dbReference type="PROSITE" id="PS51012"/>
    </source>
</evidence>
<evidence type="ECO:0000256" key="4">
    <source>
        <dbReference type="ARBA" id="ARBA00022448"/>
    </source>
</evidence>
<keyword evidence="4 12" id="KW-0813">Transport</keyword>
<keyword evidence="7" id="KW-0997">Cell inner membrane</keyword>
<organism evidence="14 15">
    <name type="scientific">Guyparkeria halophila</name>
    <dbReference type="NCBI Taxonomy" id="47960"/>
    <lineage>
        <taxon>Bacteria</taxon>
        <taxon>Pseudomonadati</taxon>
        <taxon>Pseudomonadota</taxon>
        <taxon>Gammaproteobacteria</taxon>
        <taxon>Chromatiales</taxon>
        <taxon>Thioalkalibacteraceae</taxon>
        <taxon>Guyparkeria</taxon>
    </lineage>
</organism>
<dbReference type="EMBL" id="CP046415">
    <property type="protein sequence ID" value="QGT79323.1"/>
    <property type="molecule type" value="Genomic_DNA"/>
</dbReference>
<keyword evidence="10 12" id="KW-0472">Membrane</keyword>
<evidence type="ECO:0000256" key="8">
    <source>
        <dbReference type="ARBA" id="ARBA00022692"/>
    </source>
</evidence>
<dbReference type="RefSeq" id="WP_156575052.1">
    <property type="nucleotide sequence ID" value="NZ_CP046415.1"/>
</dbReference>
<dbReference type="InterPro" id="IPR051784">
    <property type="entry name" value="Nod_factor_ABC_transporter"/>
</dbReference>
<evidence type="ECO:0000256" key="5">
    <source>
        <dbReference type="ARBA" id="ARBA00022458"/>
    </source>
</evidence>
<comment type="subcellular location">
    <subcellularLocation>
        <location evidence="1 12">Cell inner membrane</location>
        <topology evidence="1 12">Multi-pass membrane protein</topology>
    </subcellularLocation>
</comment>
<dbReference type="PANTHER" id="PTHR43229">
    <property type="entry name" value="NODULATION PROTEIN J"/>
    <property type="match status" value="1"/>
</dbReference>
<evidence type="ECO:0000256" key="10">
    <source>
        <dbReference type="ARBA" id="ARBA00023136"/>
    </source>
</evidence>
<sequence>MKRSIWQIPRARLAAFSVFARNFLVWRKLLGPAIVLNFGEPVIYLLGLGIGLGALVGDIGGLPYLVFLASGIVASSAMISVSFEGMYSVYTRMVPQRTFDAIMATPLDIDDIILGETIWAAFKGLLSAVAILIVATLLGAVPGGWMALWALPVVFLLGLAFAGPAIIMTAIADNYDFFNYYFVLVVTPMFMLSGVFFPIETLPEWMQTAVLVLPLTHAIEVIRPLIVGEPVEHLLAHLAVLAGFAVAAYYLAVALVRRRLWA</sequence>
<evidence type="ECO:0000256" key="2">
    <source>
        <dbReference type="ARBA" id="ARBA00008394"/>
    </source>
</evidence>
<dbReference type="PANTHER" id="PTHR43229:SF2">
    <property type="entry name" value="NODULATION PROTEIN J"/>
    <property type="match status" value="1"/>
</dbReference>
<dbReference type="AlphaFoldDB" id="A0A6I6D5N0"/>
<comment type="function">
    <text evidence="11">Part of the ABC transporter complex NodIJ involved in the export of the nodulation factors (Nod factors), the bacterial signal molecules that induce symbiosis and subsequent nodulation induction. Nod factors are LCO (lipo-chitin oligosaccharide), a modified beta-1,4-linked N-acetylglucosamine oligosaccharide. This subunit encodes the transporter.</text>
</comment>
<evidence type="ECO:0000256" key="9">
    <source>
        <dbReference type="ARBA" id="ARBA00022989"/>
    </source>
</evidence>
<evidence type="ECO:0000256" key="11">
    <source>
        <dbReference type="ARBA" id="ARBA00025119"/>
    </source>
</evidence>
<evidence type="ECO:0000256" key="7">
    <source>
        <dbReference type="ARBA" id="ARBA00022519"/>
    </source>
</evidence>
<dbReference type="NCBIfam" id="TIGR01291">
    <property type="entry name" value="nodJ"/>
    <property type="match status" value="1"/>
</dbReference>
<feature type="transmembrane region" description="Helical" evidence="12">
    <location>
        <begin position="120"/>
        <end position="141"/>
    </location>
</feature>
<feature type="domain" description="ABC transmembrane type-2" evidence="13">
    <location>
        <begin position="32"/>
        <end position="259"/>
    </location>
</feature>
<keyword evidence="6 12" id="KW-1003">Cell membrane</keyword>
<dbReference type="Proteomes" id="UP000427716">
    <property type="component" value="Chromosome"/>
</dbReference>
<comment type="similarity">
    <text evidence="2">Belongs to the ABC-2 integral membrane protein family. Lipooligosaccharide exporter (TC 3.A.1.102) subfamily.</text>
</comment>
<comment type="subunit">
    <text evidence="3">The complex is composed of two ATP-binding proteins (NodI) and two transmembrane proteins (NodJ).</text>
</comment>
<dbReference type="PIRSF" id="PIRSF006648">
    <property type="entry name" value="DrrB"/>
    <property type="match status" value="1"/>
</dbReference>
<feature type="transmembrane region" description="Helical" evidence="12">
    <location>
        <begin position="147"/>
        <end position="171"/>
    </location>
</feature>
<dbReference type="GO" id="GO:0015772">
    <property type="term" value="P:oligosaccharide transport"/>
    <property type="evidence" value="ECO:0007669"/>
    <property type="project" value="InterPro"/>
</dbReference>
<keyword evidence="9 12" id="KW-1133">Transmembrane helix</keyword>
<keyword evidence="5" id="KW-0536">Nodulation</keyword>